<name>A0A934SZZ7_9BURK</name>
<sequence length="58" mass="6725">MSSEVLWATIANQYAPLFIQKAGVWKKSEDKSRKARIVDKKKRFPCDNQLLTYINVPV</sequence>
<evidence type="ECO:0000313" key="1">
    <source>
        <dbReference type="EMBL" id="MBK4735884.1"/>
    </source>
</evidence>
<evidence type="ECO:0000313" key="2">
    <source>
        <dbReference type="Proteomes" id="UP000622890"/>
    </source>
</evidence>
<protein>
    <submittedName>
        <fullName evidence="1">Uncharacterized protein</fullName>
    </submittedName>
</protein>
<dbReference type="EMBL" id="JAEPBG010000006">
    <property type="protein sequence ID" value="MBK4735884.1"/>
    <property type="molecule type" value="Genomic_DNA"/>
</dbReference>
<dbReference type="AlphaFoldDB" id="A0A934SZZ7"/>
<organism evidence="1 2">
    <name type="scientific">Noviherbaspirillum pedocola</name>
    <dbReference type="NCBI Taxonomy" id="2801341"/>
    <lineage>
        <taxon>Bacteria</taxon>
        <taxon>Pseudomonadati</taxon>
        <taxon>Pseudomonadota</taxon>
        <taxon>Betaproteobacteria</taxon>
        <taxon>Burkholderiales</taxon>
        <taxon>Oxalobacteraceae</taxon>
        <taxon>Noviherbaspirillum</taxon>
    </lineage>
</organism>
<reference evidence="1" key="1">
    <citation type="submission" date="2021-01" db="EMBL/GenBank/DDBJ databases">
        <title>Genome sequence of strain Noviherbaspirillum sp. DKR-6.</title>
        <authorList>
            <person name="Chaudhary D.K."/>
        </authorList>
    </citation>
    <scope>NUCLEOTIDE SEQUENCE</scope>
    <source>
        <strain evidence="1">DKR-6</strain>
    </source>
</reference>
<dbReference type="Proteomes" id="UP000622890">
    <property type="component" value="Unassembled WGS sequence"/>
</dbReference>
<dbReference type="RefSeq" id="WP_200592770.1">
    <property type="nucleotide sequence ID" value="NZ_JAEPBG010000006.1"/>
</dbReference>
<proteinExistence type="predicted"/>
<accession>A0A934SZZ7</accession>
<comment type="caution">
    <text evidence="1">The sequence shown here is derived from an EMBL/GenBank/DDBJ whole genome shotgun (WGS) entry which is preliminary data.</text>
</comment>
<gene>
    <name evidence="1" type="ORF">JJB74_14790</name>
</gene>
<keyword evidence="2" id="KW-1185">Reference proteome</keyword>